<evidence type="ECO:0000313" key="1">
    <source>
        <dbReference type="EMBL" id="MFF5289158.1"/>
    </source>
</evidence>
<organism evidence="1 2">
    <name type="scientific">Paractinoplanes globisporus</name>
    <dbReference type="NCBI Taxonomy" id="113565"/>
    <lineage>
        <taxon>Bacteria</taxon>
        <taxon>Bacillati</taxon>
        <taxon>Actinomycetota</taxon>
        <taxon>Actinomycetes</taxon>
        <taxon>Micromonosporales</taxon>
        <taxon>Micromonosporaceae</taxon>
        <taxon>Paractinoplanes</taxon>
    </lineage>
</organism>
<keyword evidence="2" id="KW-1185">Reference proteome</keyword>
<accession>A0ABW6W7R3</accession>
<comment type="caution">
    <text evidence="1">The sequence shown here is derived from an EMBL/GenBank/DDBJ whole genome shotgun (WGS) entry which is preliminary data.</text>
</comment>
<protein>
    <submittedName>
        <fullName evidence="1">Uncharacterized protein</fullName>
    </submittedName>
</protein>
<gene>
    <name evidence="1" type="ORF">ACFY35_06960</name>
</gene>
<dbReference type="EMBL" id="JBIAZU010000001">
    <property type="protein sequence ID" value="MFF5289158.1"/>
    <property type="molecule type" value="Genomic_DNA"/>
</dbReference>
<evidence type="ECO:0000313" key="2">
    <source>
        <dbReference type="Proteomes" id="UP001602245"/>
    </source>
</evidence>
<sequence length="93" mass="9975">MAWTTTWIYLNTTATVRVNVVFADRQWHGVQHILAVPIAPLFEALTHTVMTTQGVSATGPDGLGGGGTTYMYPVSLQNMSYATNVYLTGGSVP</sequence>
<name>A0ABW6W7R3_9ACTN</name>
<reference evidence="1 2" key="1">
    <citation type="submission" date="2024-10" db="EMBL/GenBank/DDBJ databases">
        <title>The Natural Products Discovery Center: Release of the First 8490 Sequenced Strains for Exploring Actinobacteria Biosynthetic Diversity.</title>
        <authorList>
            <person name="Kalkreuter E."/>
            <person name="Kautsar S.A."/>
            <person name="Yang D."/>
            <person name="Bader C.D."/>
            <person name="Teijaro C.N."/>
            <person name="Fluegel L."/>
            <person name="Davis C.M."/>
            <person name="Simpson J.R."/>
            <person name="Lauterbach L."/>
            <person name="Steele A.D."/>
            <person name="Gui C."/>
            <person name="Meng S."/>
            <person name="Li G."/>
            <person name="Viehrig K."/>
            <person name="Ye F."/>
            <person name="Su P."/>
            <person name="Kiefer A.F."/>
            <person name="Nichols A."/>
            <person name="Cepeda A.J."/>
            <person name="Yan W."/>
            <person name="Fan B."/>
            <person name="Jiang Y."/>
            <person name="Adhikari A."/>
            <person name="Zheng C.-J."/>
            <person name="Schuster L."/>
            <person name="Cowan T.M."/>
            <person name="Smanski M.J."/>
            <person name="Chevrette M.G."/>
            <person name="De Carvalho L.P.S."/>
            <person name="Shen B."/>
        </authorList>
    </citation>
    <scope>NUCLEOTIDE SEQUENCE [LARGE SCALE GENOMIC DNA]</scope>
    <source>
        <strain evidence="1 2">NPDC000087</strain>
    </source>
</reference>
<dbReference type="RefSeq" id="WP_020509503.1">
    <property type="nucleotide sequence ID" value="NZ_JBIAZU010000001.1"/>
</dbReference>
<dbReference type="Proteomes" id="UP001602245">
    <property type="component" value="Unassembled WGS sequence"/>
</dbReference>
<proteinExistence type="predicted"/>